<feature type="domain" description="TonB-dependent receptor-like beta-barrel" evidence="11">
    <location>
        <begin position="367"/>
        <end position="926"/>
    </location>
</feature>
<feature type="domain" description="TonB-dependent receptor plug" evidence="12">
    <location>
        <begin position="52"/>
        <end position="161"/>
    </location>
</feature>
<proteinExistence type="inferred from homology"/>
<dbReference type="Pfam" id="PF07715">
    <property type="entry name" value="Plug"/>
    <property type="match status" value="1"/>
</dbReference>
<dbReference type="Gene3D" id="2.40.170.20">
    <property type="entry name" value="TonB-dependent receptor, beta-barrel domain"/>
    <property type="match status" value="1"/>
</dbReference>
<feature type="chain" id="PRO_5045680734" evidence="10">
    <location>
        <begin position="29"/>
        <end position="961"/>
    </location>
</feature>
<keyword evidence="4 8" id="KW-0812">Transmembrane</keyword>
<dbReference type="CDD" id="cd01347">
    <property type="entry name" value="ligand_gated_channel"/>
    <property type="match status" value="1"/>
</dbReference>
<dbReference type="PROSITE" id="PS52016">
    <property type="entry name" value="TONB_DEPENDENT_REC_3"/>
    <property type="match status" value="1"/>
</dbReference>
<comment type="caution">
    <text evidence="13">The sequence shown here is derived from an EMBL/GenBank/DDBJ whole genome shotgun (WGS) entry which is preliminary data.</text>
</comment>
<evidence type="ECO:0000259" key="12">
    <source>
        <dbReference type="Pfam" id="PF07715"/>
    </source>
</evidence>
<dbReference type="InterPro" id="IPR012910">
    <property type="entry name" value="Plug_dom"/>
</dbReference>
<keyword evidence="13" id="KW-0675">Receptor</keyword>
<gene>
    <name evidence="13" type="ORF">K5L01_13840</name>
</gene>
<evidence type="ECO:0000256" key="7">
    <source>
        <dbReference type="ARBA" id="ARBA00023237"/>
    </source>
</evidence>
<evidence type="ECO:0000256" key="10">
    <source>
        <dbReference type="SAM" id="SignalP"/>
    </source>
</evidence>
<comment type="similarity">
    <text evidence="8 9">Belongs to the TonB-dependent receptor family.</text>
</comment>
<evidence type="ECO:0000313" key="14">
    <source>
        <dbReference type="Proteomes" id="UP001431235"/>
    </source>
</evidence>
<feature type="signal peptide" evidence="10">
    <location>
        <begin position="1"/>
        <end position="28"/>
    </location>
</feature>
<keyword evidence="14" id="KW-1185">Reference proteome</keyword>
<dbReference type="Gene3D" id="2.170.130.10">
    <property type="entry name" value="TonB-dependent receptor, plug domain"/>
    <property type="match status" value="1"/>
</dbReference>
<dbReference type="EMBL" id="JAIKTS010000005">
    <property type="protein sequence ID" value="MCL7715721.1"/>
    <property type="molecule type" value="Genomic_DNA"/>
</dbReference>
<keyword evidence="6 8" id="KW-0472">Membrane</keyword>
<evidence type="ECO:0000256" key="4">
    <source>
        <dbReference type="ARBA" id="ARBA00022692"/>
    </source>
</evidence>
<evidence type="ECO:0000256" key="1">
    <source>
        <dbReference type="ARBA" id="ARBA00004571"/>
    </source>
</evidence>
<name>A0ABT0SK59_9GAMM</name>
<evidence type="ECO:0000259" key="11">
    <source>
        <dbReference type="Pfam" id="PF00593"/>
    </source>
</evidence>
<dbReference type="InterPro" id="IPR036942">
    <property type="entry name" value="Beta-barrel_TonB_sf"/>
</dbReference>
<evidence type="ECO:0000256" key="5">
    <source>
        <dbReference type="ARBA" id="ARBA00023077"/>
    </source>
</evidence>
<dbReference type="PANTHER" id="PTHR47234:SF2">
    <property type="entry name" value="TONB-DEPENDENT RECEPTOR"/>
    <property type="match status" value="1"/>
</dbReference>
<accession>A0ABT0SK59</accession>
<dbReference type="SUPFAM" id="SSF56935">
    <property type="entry name" value="Porins"/>
    <property type="match status" value="1"/>
</dbReference>
<evidence type="ECO:0000256" key="6">
    <source>
        <dbReference type="ARBA" id="ARBA00023136"/>
    </source>
</evidence>
<dbReference type="RefSeq" id="WP_250065197.1">
    <property type="nucleotide sequence ID" value="NZ_JAIKTS010000005.1"/>
</dbReference>
<dbReference type="InterPro" id="IPR039426">
    <property type="entry name" value="TonB-dep_rcpt-like"/>
</dbReference>
<evidence type="ECO:0000256" key="3">
    <source>
        <dbReference type="ARBA" id="ARBA00022452"/>
    </source>
</evidence>
<dbReference type="PANTHER" id="PTHR47234">
    <property type="match status" value="1"/>
</dbReference>
<protein>
    <submittedName>
        <fullName evidence="13">TonB-dependent receptor</fullName>
    </submittedName>
</protein>
<keyword evidence="7 8" id="KW-0998">Cell outer membrane</keyword>
<dbReference type="Pfam" id="PF00593">
    <property type="entry name" value="TonB_dep_Rec_b-barrel"/>
    <property type="match status" value="1"/>
</dbReference>
<dbReference type="Proteomes" id="UP001431235">
    <property type="component" value="Unassembled WGS sequence"/>
</dbReference>
<evidence type="ECO:0000256" key="8">
    <source>
        <dbReference type="PROSITE-ProRule" id="PRU01360"/>
    </source>
</evidence>
<keyword evidence="10" id="KW-0732">Signal</keyword>
<keyword evidence="3 8" id="KW-1134">Transmembrane beta strand</keyword>
<keyword evidence="2 8" id="KW-0813">Transport</keyword>
<sequence>MNCKSNKLRDAVVLALVASAGGTGVAIAQEGNSTTNLDRIQVTGSRIRSVDAETSQPVLTLSREAIQQTGRTSIADVLQQIATNGAAINTQFNNGGDGSSGIDLRNLGSSRTLVLVNGRRWVSALDGTVDLNTIPSAMVERIEVLKDGASSIYGSDAIAGVVNIITRDDFNGGEAHVYRGQFSKGDGQREGYDLTLGTSGDRGNLVFGASYVKEKAVMAGARKISRDPVYGLGSSQYSGQTADGGIWDLTIDGKPTDDIDTWEDLAGDPATEGRIGMNRWVVNKGADGRNLANYHAYGDADKYNYAADNYLRTPQERKSIYIQGRYDLTDNIALRTDALYNQRTSAQQLAGFPLSAGSYMGGDQGLSKDSYYNPTKGTADARELNWNRRLVEQDRYYEQDVKTLHWYGGLEGSFQFADRYFNWDAGLSYNSNDQIDTQVGDVNMANMYAATGASFMDTDGVVKCGTPGNVIADCVPFNPLSSAGQMPQEMLDYILFTAKDKYQNKSKSFTANIAGDIVELPGGMMGFAAGYEHRKESGYDLPDAFVSAGMSSGNARQPTSGDYSLDDLYLELAIPLLKDIPGAEVLEFSVATRYSDYSNFGNTLNSKFGFKWKPYADLLVRGNWAEGFRAPSISNLFGGAGASYEGYGDPCSSDSPYISNPNVAQRCAAAGIPASYTQREAYGDQTAWPFDWVSNQGLKPETSTSKTLGLVYSPNFLQGFDVSLDWWKINIKNVISRPQVTYMLDQCYVEGNQGWCDIVNDGLTRNALGQITYLAMGLQNLGETEVEGFDLTMRYSLPDTRFGAFSFIWDSTYMSSYRTKATPDSDWDPSDVGTYVKDSPTWRIRSNLTANWTYGDFGASWTTRYFSSLVENCKYPGVASLCSDPNRVTANGADPQHKLAATTYHDLQVRYNVPWNATVSMGVNNVFAKEPPVSTQAFANNFDYQYDTPGRYYYMEYRQRF</sequence>
<dbReference type="InterPro" id="IPR037066">
    <property type="entry name" value="Plug_dom_sf"/>
</dbReference>
<dbReference type="InterPro" id="IPR000531">
    <property type="entry name" value="Beta-barrel_TonB"/>
</dbReference>
<comment type="subcellular location">
    <subcellularLocation>
        <location evidence="1 8">Cell outer membrane</location>
        <topology evidence="1 8">Multi-pass membrane protein</topology>
    </subcellularLocation>
</comment>
<keyword evidence="5 9" id="KW-0798">TonB box</keyword>
<reference evidence="13 14" key="1">
    <citation type="submission" date="2021-08" db="EMBL/GenBank/DDBJ databases">
        <title>Novel members of of the genus Stenotrophomonas from differernt environment.</title>
        <authorList>
            <person name="Deng Y."/>
        </authorList>
    </citation>
    <scope>NUCLEOTIDE SEQUENCE [LARGE SCALE GENOMIC DNA]</scope>
    <source>
        <strain evidence="13 14">CPCC 101365</strain>
    </source>
</reference>
<organism evidence="13 14">
    <name type="scientific">Stenotrophomonas mori</name>
    <dbReference type="NCBI Taxonomy" id="2871096"/>
    <lineage>
        <taxon>Bacteria</taxon>
        <taxon>Pseudomonadati</taxon>
        <taxon>Pseudomonadota</taxon>
        <taxon>Gammaproteobacteria</taxon>
        <taxon>Lysobacterales</taxon>
        <taxon>Lysobacteraceae</taxon>
        <taxon>Stenotrophomonas</taxon>
    </lineage>
</organism>
<evidence type="ECO:0000313" key="13">
    <source>
        <dbReference type="EMBL" id="MCL7715721.1"/>
    </source>
</evidence>
<evidence type="ECO:0000256" key="2">
    <source>
        <dbReference type="ARBA" id="ARBA00022448"/>
    </source>
</evidence>
<evidence type="ECO:0000256" key="9">
    <source>
        <dbReference type="RuleBase" id="RU003357"/>
    </source>
</evidence>